<dbReference type="Proteomes" id="UP000886653">
    <property type="component" value="Unassembled WGS sequence"/>
</dbReference>
<keyword evidence="3" id="KW-1185">Reference proteome</keyword>
<protein>
    <submittedName>
        <fullName evidence="2">Uncharacterized protein</fullName>
    </submittedName>
</protein>
<dbReference type="AlphaFoldDB" id="A0A9P6NH97"/>
<accession>A0A9P6NH97</accession>
<gene>
    <name evidence="2" type="ORF">CROQUDRAFT_494812</name>
</gene>
<name>A0A9P6NH97_9BASI</name>
<comment type="caution">
    <text evidence="2">The sequence shown here is derived from an EMBL/GenBank/DDBJ whole genome shotgun (WGS) entry which is preliminary data.</text>
</comment>
<keyword evidence="1" id="KW-0472">Membrane</keyword>
<evidence type="ECO:0000313" key="2">
    <source>
        <dbReference type="EMBL" id="KAG0146955.1"/>
    </source>
</evidence>
<evidence type="ECO:0000313" key="3">
    <source>
        <dbReference type="Proteomes" id="UP000886653"/>
    </source>
</evidence>
<keyword evidence="1" id="KW-1133">Transmembrane helix</keyword>
<proteinExistence type="predicted"/>
<reference evidence="2" key="1">
    <citation type="submission" date="2013-11" db="EMBL/GenBank/DDBJ databases">
        <title>Genome sequence of the fusiform rust pathogen reveals effectors for host alternation and coevolution with pine.</title>
        <authorList>
            <consortium name="DOE Joint Genome Institute"/>
            <person name="Smith K."/>
            <person name="Pendleton A."/>
            <person name="Kubisiak T."/>
            <person name="Anderson C."/>
            <person name="Salamov A."/>
            <person name="Aerts A."/>
            <person name="Riley R."/>
            <person name="Clum A."/>
            <person name="Lindquist E."/>
            <person name="Ence D."/>
            <person name="Campbell M."/>
            <person name="Kronenberg Z."/>
            <person name="Feau N."/>
            <person name="Dhillon B."/>
            <person name="Hamelin R."/>
            <person name="Burleigh J."/>
            <person name="Smith J."/>
            <person name="Yandell M."/>
            <person name="Nelson C."/>
            <person name="Grigoriev I."/>
            <person name="Davis J."/>
        </authorList>
    </citation>
    <scope>NUCLEOTIDE SEQUENCE</scope>
    <source>
        <strain evidence="2">G11</strain>
    </source>
</reference>
<feature type="transmembrane region" description="Helical" evidence="1">
    <location>
        <begin position="43"/>
        <end position="65"/>
    </location>
</feature>
<sequence>MFGPVELTGVQLSRISPWPCQFFFAPPQVTYLTPMLSTRLRSVVYFLSTTTLIFLFWFCSCLSSYGGLSNLIG</sequence>
<organism evidence="2 3">
    <name type="scientific">Cronartium quercuum f. sp. fusiforme G11</name>
    <dbReference type="NCBI Taxonomy" id="708437"/>
    <lineage>
        <taxon>Eukaryota</taxon>
        <taxon>Fungi</taxon>
        <taxon>Dikarya</taxon>
        <taxon>Basidiomycota</taxon>
        <taxon>Pucciniomycotina</taxon>
        <taxon>Pucciniomycetes</taxon>
        <taxon>Pucciniales</taxon>
        <taxon>Coleosporiaceae</taxon>
        <taxon>Cronartium</taxon>
    </lineage>
</organism>
<keyword evidence="1" id="KW-0812">Transmembrane</keyword>
<evidence type="ECO:0000256" key="1">
    <source>
        <dbReference type="SAM" id="Phobius"/>
    </source>
</evidence>
<dbReference type="EMBL" id="MU167254">
    <property type="protein sequence ID" value="KAG0146955.1"/>
    <property type="molecule type" value="Genomic_DNA"/>
</dbReference>